<dbReference type="AlphaFoldDB" id="A0A9D1LBB3"/>
<reference evidence="1" key="1">
    <citation type="submission" date="2020-10" db="EMBL/GenBank/DDBJ databases">
        <authorList>
            <person name="Gilroy R."/>
        </authorList>
    </citation>
    <scope>NUCLEOTIDE SEQUENCE</scope>
    <source>
        <strain evidence="1">ChiHcec3-11533</strain>
    </source>
</reference>
<feature type="non-terminal residue" evidence="1">
    <location>
        <position position="1"/>
    </location>
</feature>
<comment type="caution">
    <text evidence="1">The sequence shown here is derived from an EMBL/GenBank/DDBJ whole genome shotgun (WGS) entry which is preliminary data.</text>
</comment>
<sequence length="56" mass="6394">DNPNIIGHPKFKTVSVAPMFAETIMRFYNYESISSMFSQLPEEIVRAGFELADLKL</sequence>
<proteinExistence type="predicted"/>
<reference evidence="1" key="2">
    <citation type="journal article" date="2021" name="PeerJ">
        <title>Extensive microbial diversity within the chicken gut microbiome revealed by metagenomics and culture.</title>
        <authorList>
            <person name="Gilroy R."/>
            <person name="Ravi A."/>
            <person name="Getino M."/>
            <person name="Pursley I."/>
            <person name="Horton D.L."/>
            <person name="Alikhan N.F."/>
            <person name="Baker D."/>
            <person name="Gharbi K."/>
            <person name="Hall N."/>
            <person name="Watson M."/>
            <person name="Adriaenssens E.M."/>
            <person name="Foster-Nyarko E."/>
            <person name="Jarju S."/>
            <person name="Secka A."/>
            <person name="Antonio M."/>
            <person name="Oren A."/>
            <person name="Chaudhuri R.R."/>
            <person name="La Ragione R."/>
            <person name="Hildebrand F."/>
            <person name="Pallen M.J."/>
        </authorList>
    </citation>
    <scope>NUCLEOTIDE SEQUENCE</scope>
    <source>
        <strain evidence="1">ChiHcec3-11533</strain>
    </source>
</reference>
<dbReference type="Proteomes" id="UP000824072">
    <property type="component" value="Unassembled WGS sequence"/>
</dbReference>
<organism evidence="1 2">
    <name type="scientific">Candidatus Pullichristensenella excrementigallinarum</name>
    <dbReference type="NCBI Taxonomy" id="2840907"/>
    <lineage>
        <taxon>Bacteria</taxon>
        <taxon>Bacillati</taxon>
        <taxon>Bacillota</taxon>
        <taxon>Clostridia</taxon>
        <taxon>Candidatus Pullichristensenella</taxon>
    </lineage>
</organism>
<evidence type="ECO:0000313" key="1">
    <source>
        <dbReference type="EMBL" id="HIU33205.1"/>
    </source>
</evidence>
<dbReference type="EMBL" id="DVMU01000034">
    <property type="protein sequence ID" value="HIU33205.1"/>
    <property type="molecule type" value="Genomic_DNA"/>
</dbReference>
<evidence type="ECO:0000313" key="2">
    <source>
        <dbReference type="Proteomes" id="UP000824072"/>
    </source>
</evidence>
<protein>
    <submittedName>
        <fullName evidence="1">Uncharacterized protein</fullName>
    </submittedName>
</protein>
<name>A0A9D1LBB3_9FIRM</name>
<accession>A0A9D1LBB3</accession>
<gene>
    <name evidence="1" type="ORF">IAB02_01455</name>
</gene>